<name>A0A414S2P3_9FIRM</name>
<gene>
    <name evidence="2" type="ORF">DW265_04925</name>
    <name evidence="1" type="ORF">DW641_06750</name>
</gene>
<evidence type="ECO:0000313" key="4">
    <source>
        <dbReference type="Proteomes" id="UP000284112"/>
    </source>
</evidence>
<organism evidence="1 4">
    <name type="scientific">Dorea longicatena</name>
    <dbReference type="NCBI Taxonomy" id="88431"/>
    <lineage>
        <taxon>Bacteria</taxon>
        <taxon>Bacillati</taxon>
        <taxon>Bacillota</taxon>
        <taxon>Clostridia</taxon>
        <taxon>Lachnospirales</taxon>
        <taxon>Lachnospiraceae</taxon>
        <taxon>Dorea</taxon>
    </lineage>
</organism>
<reference evidence="3 4" key="1">
    <citation type="submission" date="2018-08" db="EMBL/GenBank/DDBJ databases">
        <title>A genome reference for cultivated species of the human gut microbiota.</title>
        <authorList>
            <person name="Zou Y."/>
            <person name="Xue W."/>
            <person name="Luo G."/>
        </authorList>
    </citation>
    <scope>NUCLEOTIDE SEQUENCE [LARGE SCALE GENOMIC DNA]</scope>
    <source>
        <strain evidence="2 3">AM22-22</strain>
        <strain evidence="1 4">AM23-13</strain>
    </source>
</reference>
<accession>A0A414S2P3</accession>
<evidence type="ECO:0000313" key="1">
    <source>
        <dbReference type="EMBL" id="RHG09348.1"/>
    </source>
</evidence>
<sequence length="168" mass="19566">MASRSFRVFGTRTDLESVFYEFQKLNLVKYYKCGRNENKIDDITKTIYFGISLNGSHIGNQYLVIKDDKSICFDKYKHISQYLNETSVAINLGGLYDENTIVPTTVSTIWYDNKISKEIFNDLRKIMKRYASTTINGYMILKNAYSKKEQLRFVTIGAQSPREYDLIV</sequence>
<evidence type="ECO:0000313" key="3">
    <source>
        <dbReference type="Proteomes" id="UP000284095"/>
    </source>
</evidence>
<dbReference type="EMBL" id="QRIC01000007">
    <property type="protein sequence ID" value="RHG27169.1"/>
    <property type="molecule type" value="Genomic_DNA"/>
</dbReference>
<protein>
    <submittedName>
        <fullName evidence="1">Uncharacterized protein</fullName>
    </submittedName>
</protein>
<dbReference type="AlphaFoldDB" id="A0A414S2P3"/>
<dbReference type="RefSeq" id="WP_118224605.1">
    <property type="nucleotide sequence ID" value="NZ_AP031429.1"/>
</dbReference>
<dbReference type="Proteomes" id="UP000284095">
    <property type="component" value="Unassembled WGS sequence"/>
</dbReference>
<keyword evidence="3" id="KW-1185">Reference proteome</keyword>
<proteinExistence type="predicted"/>
<dbReference type="EMBL" id="QRHW01000008">
    <property type="protein sequence ID" value="RHG09348.1"/>
    <property type="molecule type" value="Genomic_DNA"/>
</dbReference>
<comment type="caution">
    <text evidence="1">The sequence shown here is derived from an EMBL/GenBank/DDBJ whole genome shotgun (WGS) entry which is preliminary data.</text>
</comment>
<dbReference type="Proteomes" id="UP000284112">
    <property type="component" value="Unassembled WGS sequence"/>
</dbReference>
<evidence type="ECO:0000313" key="2">
    <source>
        <dbReference type="EMBL" id="RHG27169.1"/>
    </source>
</evidence>